<evidence type="ECO:0000256" key="1">
    <source>
        <dbReference type="SAM" id="MobiDB-lite"/>
    </source>
</evidence>
<protein>
    <submittedName>
        <fullName evidence="2">Uncharacterized protein</fullName>
    </submittedName>
</protein>
<dbReference type="Proteomes" id="UP000266188">
    <property type="component" value="Unassembled WGS sequence"/>
</dbReference>
<evidence type="ECO:0000313" key="2">
    <source>
        <dbReference type="EMBL" id="RJE18039.1"/>
    </source>
</evidence>
<sequence length="62" mass="6722">MAFPVGDVFKMGKLAKRCSFFHITHFLENPPTQVLAQSSSTTNPASCTNGMGPFPNNKAADY</sequence>
<name>A0A3A2Z4S1_9EURO</name>
<comment type="caution">
    <text evidence="2">The sequence shown here is derived from an EMBL/GenBank/DDBJ whole genome shotgun (WGS) entry which is preliminary data.</text>
</comment>
<reference evidence="3" key="1">
    <citation type="submission" date="2017-02" db="EMBL/GenBank/DDBJ databases">
        <authorList>
            <person name="Tafer H."/>
            <person name="Lopandic K."/>
        </authorList>
    </citation>
    <scope>NUCLEOTIDE SEQUENCE [LARGE SCALE GENOMIC DNA]</scope>
    <source>
        <strain evidence="3">CBS 366.77</strain>
    </source>
</reference>
<organism evidence="2 3">
    <name type="scientific">Aspergillus sclerotialis</name>
    <dbReference type="NCBI Taxonomy" id="2070753"/>
    <lineage>
        <taxon>Eukaryota</taxon>
        <taxon>Fungi</taxon>
        <taxon>Dikarya</taxon>
        <taxon>Ascomycota</taxon>
        <taxon>Pezizomycotina</taxon>
        <taxon>Eurotiomycetes</taxon>
        <taxon>Eurotiomycetidae</taxon>
        <taxon>Eurotiales</taxon>
        <taxon>Aspergillaceae</taxon>
        <taxon>Aspergillus</taxon>
        <taxon>Aspergillus subgen. Polypaecilum</taxon>
    </lineage>
</organism>
<feature type="region of interest" description="Disordered" evidence="1">
    <location>
        <begin position="34"/>
        <end position="62"/>
    </location>
</feature>
<dbReference type="EMBL" id="MVGC01000639">
    <property type="protein sequence ID" value="RJE18039.1"/>
    <property type="molecule type" value="Genomic_DNA"/>
</dbReference>
<feature type="compositionally biased region" description="Polar residues" evidence="1">
    <location>
        <begin position="34"/>
        <end position="49"/>
    </location>
</feature>
<keyword evidence="3" id="KW-1185">Reference proteome</keyword>
<gene>
    <name evidence="2" type="ORF">PHISCL_09622</name>
</gene>
<dbReference type="AlphaFoldDB" id="A0A3A2Z4S1"/>
<evidence type="ECO:0000313" key="3">
    <source>
        <dbReference type="Proteomes" id="UP000266188"/>
    </source>
</evidence>
<accession>A0A3A2Z4S1</accession>
<proteinExistence type="predicted"/>